<proteinExistence type="inferred from homology"/>
<dbReference type="PIRSF" id="PIRSF005091">
    <property type="entry name" value="Mmb_sulf_HI1246"/>
    <property type="match status" value="1"/>
</dbReference>
<evidence type="ECO:0000256" key="3">
    <source>
        <dbReference type="ARBA" id="ARBA00009983"/>
    </source>
</evidence>
<dbReference type="InterPro" id="IPR050448">
    <property type="entry name" value="OpgB/LTA_synthase_biosynth"/>
</dbReference>
<feature type="binding site" evidence="10">
    <location>
        <position position="490"/>
    </location>
    <ligand>
        <name>Mn(2+)</name>
        <dbReference type="ChEBI" id="CHEBI:29035"/>
    </ligand>
</feature>
<evidence type="ECO:0000256" key="11">
    <source>
        <dbReference type="SAM" id="Phobius"/>
    </source>
</evidence>
<comment type="pathway">
    <text evidence="2">Cell wall biogenesis; lipoteichoic acid biosynthesis.</text>
</comment>
<dbReference type="Proteomes" id="UP000092714">
    <property type="component" value="Unassembled WGS sequence"/>
</dbReference>
<dbReference type="GO" id="GO:0046872">
    <property type="term" value="F:metal ion binding"/>
    <property type="evidence" value="ECO:0007669"/>
    <property type="project" value="UniProtKB-KW"/>
</dbReference>
<evidence type="ECO:0000256" key="8">
    <source>
        <dbReference type="PIRSR" id="PIRSR005091-1"/>
    </source>
</evidence>
<dbReference type="EMBL" id="MAPZ01000027">
    <property type="protein sequence ID" value="OBY09698.1"/>
    <property type="molecule type" value="Genomic_DNA"/>
</dbReference>
<evidence type="ECO:0000313" key="14">
    <source>
        <dbReference type="Proteomes" id="UP000092714"/>
    </source>
</evidence>
<keyword evidence="6 11" id="KW-1133">Transmembrane helix</keyword>
<dbReference type="GO" id="GO:0005886">
    <property type="term" value="C:plasma membrane"/>
    <property type="evidence" value="ECO:0007669"/>
    <property type="project" value="UniProtKB-SubCell"/>
</dbReference>
<keyword evidence="7 11" id="KW-0472">Membrane</keyword>
<evidence type="ECO:0000313" key="13">
    <source>
        <dbReference type="EMBL" id="OBY09698.1"/>
    </source>
</evidence>
<keyword evidence="9" id="KW-0464">Manganese</keyword>
<evidence type="ECO:0000256" key="4">
    <source>
        <dbReference type="ARBA" id="ARBA00022475"/>
    </source>
</evidence>
<sequence>MNLKDKINDIKFYKRRVFSAEISKFRFVTIIDMLLKSLIFMTLVEVSSADKIKFSNIGFKFIFVYLAFILLFYSFGYLFSKNKQIVYYIILNILFSTLLIADLWYFRVNRDFLGLKNIFFSGTFNPVGESLYQFKTIDLLFVIDIVAIILFVFIKKIRSTESRSFGKFLFTLRHVAIILLISFVCIDVLSISGWSNRMLTKRWTTLMSARASGPIGYHLIESARTLSKVMNPLSNSEKDEIEQWLAYNREDLEPNEYSGVAKGKNVIFIQVESLENFVINKSVNGKEISPFLNKLTREGLYFNNIYEQNNAGNSIDCDFMVNTSIYPLGDKITALNYGENVYSNSLPRILEGEGYKTISSHAEEIGEFNWTELHKNGFGIETMWDIGGYVYEETVGYGLSDKSFLTQVSNKLKGVQEPFFFQAPTMSNHGPFEIDEKYRELDLPEEVDESYLGGYFESVRYTDRQIEMFFEKLDEMGILDNTMIVLYGDHAGVHKYYNDDIQKLDYEGNWWKEYDNKIPLIIYSKGIKPSVIEASGGQVDIPTTIAYLLGIDKDKYLNTSMGRVLVNTNRDATIIKGNEIKGNVKNEEELEHLLKSYEIGEKIIKNNYFGRE</sequence>
<evidence type="ECO:0000256" key="1">
    <source>
        <dbReference type="ARBA" id="ARBA00004651"/>
    </source>
</evidence>
<evidence type="ECO:0000259" key="12">
    <source>
        <dbReference type="Pfam" id="PF00884"/>
    </source>
</evidence>
<dbReference type="InterPro" id="IPR012160">
    <property type="entry name" value="LtaS-like"/>
</dbReference>
<dbReference type="PANTHER" id="PTHR47371">
    <property type="entry name" value="LIPOTEICHOIC ACID SYNTHASE"/>
    <property type="match status" value="1"/>
</dbReference>
<comment type="subcellular location">
    <subcellularLocation>
        <location evidence="1">Cell membrane</location>
        <topology evidence="1">Multi-pass membrane protein</topology>
    </subcellularLocation>
</comment>
<feature type="transmembrane region" description="Helical" evidence="11">
    <location>
        <begin position="136"/>
        <end position="154"/>
    </location>
</feature>
<feature type="domain" description="Sulfatase N-terminal" evidence="12">
    <location>
        <begin position="264"/>
        <end position="551"/>
    </location>
</feature>
<reference evidence="13 14" key="1">
    <citation type="submission" date="2016-06" db="EMBL/GenBank/DDBJ databases">
        <authorList>
            <person name="Kjaerup R.B."/>
            <person name="Dalgaard T.S."/>
            <person name="Juul-Madsen H.R."/>
        </authorList>
    </citation>
    <scope>NUCLEOTIDE SEQUENCE [LARGE SCALE GENOMIC DNA]</scope>
    <source>
        <strain evidence="13 14">373-A1</strain>
    </source>
</reference>
<name>A0A174WUI0_9CLOT</name>
<evidence type="ECO:0000256" key="9">
    <source>
        <dbReference type="PIRSR" id="PIRSR005091-2"/>
    </source>
</evidence>
<gene>
    <name evidence="13" type="ORF">CP373A1_14625</name>
</gene>
<feature type="transmembrane region" description="Helical" evidence="11">
    <location>
        <begin position="85"/>
        <end position="106"/>
    </location>
</feature>
<comment type="similarity">
    <text evidence="3">Belongs to the LTA synthase family.</text>
</comment>
<feature type="transmembrane region" description="Helical" evidence="11">
    <location>
        <begin position="25"/>
        <end position="45"/>
    </location>
</feature>
<feature type="binding site" evidence="10">
    <location>
        <position position="272"/>
    </location>
    <ligand>
        <name>Mn(2+)</name>
        <dbReference type="ChEBI" id="CHEBI:29035"/>
    </ligand>
</feature>
<evidence type="ECO:0000256" key="7">
    <source>
        <dbReference type="ARBA" id="ARBA00023136"/>
    </source>
</evidence>
<evidence type="ECO:0000256" key="6">
    <source>
        <dbReference type="ARBA" id="ARBA00022989"/>
    </source>
</evidence>
<dbReference type="GeneID" id="42777083"/>
<organism evidence="13 14">
    <name type="scientific">Clostridium paraputrificum</name>
    <dbReference type="NCBI Taxonomy" id="29363"/>
    <lineage>
        <taxon>Bacteria</taxon>
        <taxon>Bacillati</taxon>
        <taxon>Bacillota</taxon>
        <taxon>Clostridia</taxon>
        <taxon>Eubacteriales</taxon>
        <taxon>Clostridiaceae</taxon>
        <taxon>Clostridium</taxon>
    </lineage>
</organism>
<keyword evidence="4" id="KW-1003">Cell membrane</keyword>
<keyword evidence="9" id="KW-0479">Metal-binding</keyword>
<dbReference type="InterPro" id="IPR000917">
    <property type="entry name" value="Sulfatase_N"/>
</dbReference>
<feature type="transmembrane region" description="Helical" evidence="11">
    <location>
        <begin position="175"/>
        <end position="194"/>
    </location>
</feature>
<dbReference type="Pfam" id="PF00884">
    <property type="entry name" value="Sulfatase"/>
    <property type="match status" value="1"/>
</dbReference>
<evidence type="ECO:0000256" key="2">
    <source>
        <dbReference type="ARBA" id="ARBA00004936"/>
    </source>
</evidence>
<accession>A0A174WUI0</accession>
<dbReference type="AlphaFoldDB" id="A0A174WUI0"/>
<keyword evidence="14" id="KW-1185">Reference proteome</keyword>
<feature type="binding site" evidence="10">
    <location>
        <position position="489"/>
    </location>
    <ligand>
        <name>Mn(2+)</name>
        <dbReference type="ChEBI" id="CHEBI:29035"/>
    </ligand>
</feature>
<evidence type="ECO:0000256" key="5">
    <source>
        <dbReference type="ARBA" id="ARBA00022692"/>
    </source>
</evidence>
<dbReference type="Gene3D" id="3.40.720.10">
    <property type="entry name" value="Alkaline Phosphatase, subunit A"/>
    <property type="match status" value="1"/>
</dbReference>
<dbReference type="CDD" id="cd16015">
    <property type="entry name" value="LTA_synthase"/>
    <property type="match status" value="1"/>
</dbReference>
<feature type="active site" evidence="8">
    <location>
        <position position="314"/>
    </location>
</feature>
<dbReference type="Gene3D" id="3.30.1120.170">
    <property type="match status" value="1"/>
</dbReference>
<dbReference type="eggNOG" id="COG1368">
    <property type="taxonomic scope" value="Bacteria"/>
</dbReference>
<dbReference type="OrthoDB" id="5901192at2"/>
<dbReference type="InterPro" id="IPR017850">
    <property type="entry name" value="Alkaline_phosphatase_core_sf"/>
</dbReference>
<feature type="transmembrane region" description="Helical" evidence="11">
    <location>
        <begin position="57"/>
        <end position="78"/>
    </location>
</feature>
<feature type="binding site" evidence="9">
    <location>
        <position position="429"/>
    </location>
    <ligand>
        <name>substrate</name>
    </ligand>
</feature>
<dbReference type="SUPFAM" id="SSF53649">
    <property type="entry name" value="Alkaline phosphatase-like"/>
    <property type="match status" value="1"/>
</dbReference>
<dbReference type="RefSeq" id="WP_051196036.1">
    <property type="nucleotide sequence ID" value="NZ_CABJAZ010000017.1"/>
</dbReference>
<dbReference type="PANTHER" id="PTHR47371:SF3">
    <property type="entry name" value="PHOSPHOGLYCEROL TRANSFERASE I"/>
    <property type="match status" value="1"/>
</dbReference>
<comment type="caution">
    <text evidence="13">The sequence shown here is derived from an EMBL/GenBank/DDBJ whole genome shotgun (WGS) entry which is preliminary data.</text>
</comment>
<keyword evidence="5 11" id="KW-0812">Transmembrane</keyword>
<protein>
    <submittedName>
        <fullName evidence="13">Sulfatase</fullName>
    </submittedName>
</protein>
<evidence type="ECO:0000256" key="10">
    <source>
        <dbReference type="PIRSR" id="PIRSR005091-3"/>
    </source>
</evidence>